<evidence type="ECO:0000313" key="3">
    <source>
        <dbReference type="Proteomes" id="UP000572817"/>
    </source>
</evidence>
<name>A0A8H4J2P4_9PEZI</name>
<organism evidence="2 3">
    <name type="scientific">Botryosphaeria dothidea</name>
    <dbReference type="NCBI Taxonomy" id="55169"/>
    <lineage>
        <taxon>Eukaryota</taxon>
        <taxon>Fungi</taxon>
        <taxon>Dikarya</taxon>
        <taxon>Ascomycota</taxon>
        <taxon>Pezizomycotina</taxon>
        <taxon>Dothideomycetes</taxon>
        <taxon>Dothideomycetes incertae sedis</taxon>
        <taxon>Botryosphaeriales</taxon>
        <taxon>Botryosphaeriaceae</taxon>
        <taxon>Botryosphaeria</taxon>
    </lineage>
</organism>
<evidence type="ECO:0000313" key="2">
    <source>
        <dbReference type="EMBL" id="KAF4310819.1"/>
    </source>
</evidence>
<sequence>MPTNEQLLNIILELRNENAVKVPKPDLYYGDRKKTQAFITQLDDYIHFTRGDFASPADQVLYASTYLRGSAEQWFRPFKREYQEKPQYLWSETTTVVFSDYRNFTKQLKGAFSGIDETRLATPYTAEGHSDLTLRTFYYQGLKDEIKEAMTYHEEPETLNDMIKLAVLMDKRALATPKKEATPWNSTPPKRENKAKKGSEVDANGPKKKRTSTYRVKENQIHWRRRIRRGQWTQWKNATFSLEEWDEYVSQELIKARVPYVFPANEDIQPVAPATYGIYNAPRDLRHISLKN</sequence>
<dbReference type="AlphaFoldDB" id="A0A8H4J2P4"/>
<comment type="caution">
    <text evidence="2">The sequence shown here is derived from an EMBL/GenBank/DDBJ whole genome shotgun (WGS) entry which is preliminary data.</text>
</comment>
<dbReference type="Proteomes" id="UP000572817">
    <property type="component" value="Unassembled WGS sequence"/>
</dbReference>
<keyword evidence="3" id="KW-1185">Reference proteome</keyword>
<reference evidence="2" key="1">
    <citation type="submission" date="2020-04" db="EMBL/GenBank/DDBJ databases">
        <title>Genome Assembly and Annotation of Botryosphaeria dothidea sdau 11-99, a Latent Pathogen of Apple Fruit Ring Rot in China.</title>
        <authorList>
            <person name="Yu C."/>
            <person name="Diao Y."/>
            <person name="Lu Q."/>
            <person name="Zhao J."/>
            <person name="Cui S."/>
            <person name="Peng C."/>
            <person name="He B."/>
            <person name="Liu H."/>
        </authorList>
    </citation>
    <scope>NUCLEOTIDE SEQUENCE [LARGE SCALE GENOMIC DNA]</scope>
    <source>
        <strain evidence="2">Sdau11-99</strain>
    </source>
</reference>
<feature type="region of interest" description="Disordered" evidence="1">
    <location>
        <begin position="177"/>
        <end position="213"/>
    </location>
</feature>
<evidence type="ECO:0000256" key="1">
    <source>
        <dbReference type="SAM" id="MobiDB-lite"/>
    </source>
</evidence>
<proteinExistence type="predicted"/>
<gene>
    <name evidence="2" type="ORF">GTA08_BOTSDO13625</name>
</gene>
<feature type="compositionally biased region" description="Basic and acidic residues" evidence="1">
    <location>
        <begin position="189"/>
        <end position="200"/>
    </location>
</feature>
<protein>
    <submittedName>
        <fullName evidence="2">Retrotransposon gag protein</fullName>
    </submittedName>
</protein>
<dbReference type="OrthoDB" id="3964940at2759"/>
<accession>A0A8H4J2P4</accession>
<dbReference type="EMBL" id="WWBZ02000013">
    <property type="protein sequence ID" value="KAF4310819.1"/>
    <property type="molecule type" value="Genomic_DNA"/>
</dbReference>